<dbReference type="Proteomes" id="UP001500340">
    <property type="component" value="Unassembled WGS sequence"/>
</dbReference>
<evidence type="ECO:0008006" key="3">
    <source>
        <dbReference type="Google" id="ProtNLM"/>
    </source>
</evidence>
<reference evidence="2" key="1">
    <citation type="journal article" date="2019" name="Int. J. Syst. Evol. Microbiol.">
        <title>The Global Catalogue of Microorganisms (GCM) 10K type strain sequencing project: providing services to taxonomists for standard genome sequencing and annotation.</title>
        <authorList>
            <consortium name="The Broad Institute Genomics Platform"/>
            <consortium name="The Broad Institute Genome Sequencing Center for Infectious Disease"/>
            <person name="Wu L."/>
            <person name="Ma J."/>
        </authorList>
    </citation>
    <scope>NUCLEOTIDE SEQUENCE [LARGE SCALE GENOMIC DNA]</scope>
    <source>
        <strain evidence="2">JCM 12774</strain>
    </source>
</reference>
<proteinExistence type="predicted"/>
<dbReference type="RefSeq" id="WP_343860861.1">
    <property type="nucleotide sequence ID" value="NZ_BAAACX010000009.1"/>
</dbReference>
<name>A0ABP3I4X8_9BACL</name>
<evidence type="ECO:0000313" key="1">
    <source>
        <dbReference type="EMBL" id="GAA0390367.1"/>
    </source>
</evidence>
<keyword evidence="2" id="KW-1185">Reference proteome</keyword>
<evidence type="ECO:0000313" key="2">
    <source>
        <dbReference type="Proteomes" id="UP001500340"/>
    </source>
</evidence>
<dbReference type="EMBL" id="BAAACX010000009">
    <property type="protein sequence ID" value="GAA0390367.1"/>
    <property type="molecule type" value="Genomic_DNA"/>
</dbReference>
<protein>
    <recommendedName>
        <fullName evidence="3">Cold-shock protein</fullName>
    </recommendedName>
</protein>
<comment type="caution">
    <text evidence="1">The sequence shown here is derived from an EMBL/GenBank/DDBJ whole genome shotgun (WGS) entry which is preliminary data.</text>
</comment>
<sequence length="69" mass="7718">MSERILEKHECLDYEGCGASFLVDKERAQGMKLNCPFCSNEAQPVAWSSPIDMDEQEVMGQLTGCLYPS</sequence>
<gene>
    <name evidence="1" type="ORF">GCM10008933_21600</name>
</gene>
<organism evidence="1 2">
    <name type="scientific">Paenibacillus motobuensis</name>
    <dbReference type="NCBI Taxonomy" id="295324"/>
    <lineage>
        <taxon>Bacteria</taxon>
        <taxon>Bacillati</taxon>
        <taxon>Bacillota</taxon>
        <taxon>Bacilli</taxon>
        <taxon>Bacillales</taxon>
        <taxon>Paenibacillaceae</taxon>
        <taxon>Paenibacillus</taxon>
    </lineage>
</organism>
<accession>A0ABP3I4X8</accession>